<accession>A0A9D2AP23</accession>
<dbReference type="EMBL" id="DXFB01000010">
    <property type="protein sequence ID" value="HIX44665.1"/>
    <property type="molecule type" value="Genomic_DNA"/>
</dbReference>
<evidence type="ECO:0000256" key="1">
    <source>
        <dbReference type="SAM" id="Phobius"/>
    </source>
</evidence>
<feature type="transmembrane region" description="Helical" evidence="1">
    <location>
        <begin position="7"/>
        <end position="25"/>
    </location>
</feature>
<evidence type="ECO:0000313" key="3">
    <source>
        <dbReference type="Proteomes" id="UP000824246"/>
    </source>
</evidence>
<comment type="caution">
    <text evidence="2">The sequence shown here is derived from an EMBL/GenBank/DDBJ whole genome shotgun (WGS) entry which is preliminary data.</text>
</comment>
<gene>
    <name evidence="2" type="ORF">H9982_00420</name>
</gene>
<keyword evidence="1" id="KW-1133">Transmembrane helix</keyword>
<evidence type="ECO:0000313" key="2">
    <source>
        <dbReference type="EMBL" id="HIX44665.1"/>
    </source>
</evidence>
<protein>
    <submittedName>
        <fullName evidence="2">DUF4857 domain-containing protein</fullName>
    </submittedName>
</protein>
<dbReference type="AlphaFoldDB" id="A0A9D2AP23"/>
<name>A0A9D2AP23_9BACT</name>
<keyword evidence="1" id="KW-0472">Membrane</keyword>
<reference evidence="2" key="1">
    <citation type="journal article" date="2021" name="PeerJ">
        <title>Extensive microbial diversity within the chicken gut microbiome revealed by metagenomics and culture.</title>
        <authorList>
            <person name="Gilroy R."/>
            <person name="Ravi A."/>
            <person name="Getino M."/>
            <person name="Pursley I."/>
            <person name="Horton D.L."/>
            <person name="Alikhan N.F."/>
            <person name="Baker D."/>
            <person name="Gharbi K."/>
            <person name="Hall N."/>
            <person name="Watson M."/>
            <person name="Adriaenssens E.M."/>
            <person name="Foster-Nyarko E."/>
            <person name="Jarju S."/>
            <person name="Secka A."/>
            <person name="Antonio M."/>
            <person name="Oren A."/>
            <person name="Chaudhuri R.R."/>
            <person name="La Ragione R."/>
            <person name="Hildebrand F."/>
            <person name="Pallen M.J."/>
        </authorList>
    </citation>
    <scope>NUCLEOTIDE SEQUENCE</scope>
    <source>
        <strain evidence="2">ChiHjej12B11-16260</strain>
    </source>
</reference>
<reference evidence="2" key="2">
    <citation type="submission" date="2021-04" db="EMBL/GenBank/DDBJ databases">
        <authorList>
            <person name="Gilroy R."/>
        </authorList>
    </citation>
    <scope>NUCLEOTIDE SEQUENCE</scope>
    <source>
        <strain evidence="2">ChiHjej12B11-16260</strain>
    </source>
</reference>
<sequence>MIRFAKIIWWASVIWLVLWLVPNLYDFLLVQPQSTPFTLYSTVTGDFAWIDRSQGHAIYTDREGKRYTESEFDSIFPFFYYRQLMADERFPDTLHGIAVSPRMAQTGSFMFMSTPLSYNAPKIELYPLLESMSGRVDLKMPDDVFRITDRGIEFIGMTDNRVDAAKSDAYTEAMERKGFTFPPQIIAGNPTIKKEYDEGYLMTDKEGQLFHLKQVKGRPYCRHIALPDSLHVAHIFLTEFRDRRFLAFLVDDRHRMYVLYTGSYEIKQVEIPAFDPTREAISIIGNPFDWTLSLTSLSDASLYAIDAATLQCVGRMRHNTEVSLAEKLRQYAMPLRLGFVSPIDPYVFPRINEY</sequence>
<organism evidence="2 3">
    <name type="scientific">Candidatus Barnesiella excrementipullorum</name>
    <dbReference type="NCBI Taxonomy" id="2838479"/>
    <lineage>
        <taxon>Bacteria</taxon>
        <taxon>Pseudomonadati</taxon>
        <taxon>Bacteroidota</taxon>
        <taxon>Bacteroidia</taxon>
        <taxon>Bacteroidales</taxon>
        <taxon>Barnesiellaceae</taxon>
        <taxon>Barnesiella</taxon>
    </lineage>
</organism>
<dbReference type="Pfam" id="PF16149">
    <property type="entry name" value="DUF4857"/>
    <property type="match status" value="1"/>
</dbReference>
<dbReference type="Proteomes" id="UP000824246">
    <property type="component" value="Unassembled WGS sequence"/>
</dbReference>
<proteinExistence type="predicted"/>
<dbReference type="InterPro" id="IPR032333">
    <property type="entry name" value="DUF4857"/>
</dbReference>
<keyword evidence="1" id="KW-0812">Transmembrane</keyword>